<evidence type="ECO:0000259" key="2">
    <source>
        <dbReference type="Pfam" id="PF03432"/>
    </source>
</evidence>
<feature type="domain" description="MobA/VirD2-like nuclease" evidence="2">
    <location>
        <begin position="68"/>
        <end position="165"/>
    </location>
</feature>
<dbReference type="Pfam" id="PF03432">
    <property type="entry name" value="Relaxase"/>
    <property type="match status" value="1"/>
</dbReference>
<proteinExistence type="predicted"/>
<gene>
    <name evidence="3" type="ORF">PV517_05875</name>
</gene>
<dbReference type="InterPro" id="IPR005094">
    <property type="entry name" value="Endonuclease_MobA/VirD2"/>
</dbReference>
<reference evidence="3 4" key="1">
    <citation type="journal article" date="2023" name="Microb. Genom.">
        <title>Mesoterricola silvestris gen. nov., sp. nov., Mesoterricola sediminis sp. nov., Geothrix oryzae sp. nov., Geothrix edaphica sp. nov., Geothrix rubra sp. nov., and Geothrix limicola sp. nov., six novel members of Acidobacteriota isolated from soils.</title>
        <authorList>
            <person name="Weisberg A.J."/>
            <person name="Pearce E."/>
            <person name="Kramer C.G."/>
            <person name="Chang J.H."/>
            <person name="Clarke C.R."/>
        </authorList>
    </citation>
    <scope>NUCLEOTIDE SEQUENCE [LARGE SCALE GENOMIC DNA]</scope>
    <source>
        <strain evidence="3 4">NRRL_B-2795</strain>
    </source>
</reference>
<sequence length="570" mass="61516">MIPSVNNAGSRTFGLLKYLYDTGKYEDHTDPHLVASFDGMAPDPGRDPNATLEDLQQLLDQPVMALPKHARPAKHVWHTSVRATADDRILSDEEWGEIARRIVAATGIDPGGGQPGCRWAAVRHADDHIHIVATLVCEDGSRPDDYRSGKRAQAECRLIEKELGLHQVTPGDGTAAPRPTSAERHKAHRQGRERTAREELRETVRRAVAGASSEEEFFDRLAAAGLLIRQRAAPSGDILGYKVALPDDLNKDGEPVFYPGARLAPDLSLPRIRERWSVGTHASDTALGEAVSGGPAAARRRTASAAWQAVLVIEHGDDAVAAAYIAATGEILDALAKTSAAHTRRELREAAWAFERASRSHIRAVRGHDRALRQAAHDLVHSGPALGRGEDGATTAMAIDMLFFLITAAAHWHAKKGHAQQAEAARRAAGRLRTAYETAAAQPLGALYQRGRSLSRSLRQRQTAVLREALPDLAQRILAEPGWYALAATLTDAERAGHDPAALLTEAVGQRELDSAASVSDVLVWRLRRAAGLPADTTTTVPDDHGTGRDTGPAQARSGSHNRRQGLQTL</sequence>
<dbReference type="RefSeq" id="WP_267299433.1">
    <property type="nucleotide sequence ID" value="NZ_JAGJBZ010000002.1"/>
</dbReference>
<evidence type="ECO:0000313" key="4">
    <source>
        <dbReference type="Proteomes" id="UP001271723"/>
    </source>
</evidence>
<evidence type="ECO:0000313" key="3">
    <source>
        <dbReference type="EMBL" id="MDX2908230.1"/>
    </source>
</evidence>
<accession>A0ABU4KY55</accession>
<dbReference type="EMBL" id="JARAVY010000002">
    <property type="protein sequence ID" value="MDX2908230.1"/>
    <property type="molecule type" value="Genomic_DNA"/>
</dbReference>
<organism evidence="3 4">
    <name type="scientific">Streptomyces griseiscabiei</name>
    <dbReference type="NCBI Taxonomy" id="2993540"/>
    <lineage>
        <taxon>Bacteria</taxon>
        <taxon>Bacillati</taxon>
        <taxon>Actinomycetota</taxon>
        <taxon>Actinomycetes</taxon>
        <taxon>Kitasatosporales</taxon>
        <taxon>Streptomycetaceae</taxon>
        <taxon>Streptomyces</taxon>
    </lineage>
</organism>
<keyword evidence="4" id="KW-1185">Reference proteome</keyword>
<protein>
    <submittedName>
        <fullName evidence="3">Relaxase/mobilization nuclease domain-containing protein</fullName>
    </submittedName>
</protein>
<comment type="caution">
    <text evidence="3">The sequence shown here is derived from an EMBL/GenBank/DDBJ whole genome shotgun (WGS) entry which is preliminary data.</text>
</comment>
<feature type="region of interest" description="Disordered" evidence="1">
    <location>
        <begin position="167"/>
        <end position="199"/>
    </location>
</feature>
<name>A0ABU4KY55_9ACTN</name>
<dbReference type="Proteomes" id="UP001271723">
    <property type="component" value="Unassembled WGS sequence"/>
</dbReference>
<evidence type="ECO:0000256" key="1">
    <source>
        <dbReference type="SAM" id="MobiDB-lite"/>
    </source>
</evidence>
<feature type="compositionally biased region" description="Basic and acidic residues" evidence="1">
    <location>
        <begin position="190"/>
        <end position="199"/>
    </location>
</feature>
<feature type="region of interest" description="Disordered" evidence="1">
    <location>
        <begin position="535"/>
        <end position="570"/>
    </location>
</feature>